<accession>A0A1V6CCY0</accession>
<evidence type="ECO:0000256" key="6">
    <source>
        <dbReference type="ARBA" id="ARBA00023136"/>
    </source>
</evidence>
<keyword evidence="2 7" id="KW-0813">Transport</keyword>
<dbReference type="EMBL" id="MWDQ01000034">
    <property type="protein sequence ID" value="OQB74654.1"/>
    <property type="molecule type" value="Genomic_DNA"/>
</dbReference>
<evidence type="ECO:0000256" key="4">
    <source>
        <dbReference type="ARBA" id="ARBA00022692"/>
    </source>
</evidence>
<dbReference type="Pfam" id="PF00528">
    <property type="entry name" value="BPD_transp_1"/>
    <property type="match status" value="1"/>
</dbReference>
<feature type="transmembrane region" description="Helical" evidence="7">
    <location>
        <begin position="135"/>
        <end position="156"/>
    </location>
</feature>
<feature type="transmembrane region" description="Helical" evidence="7">
    <location>
        <begin position="12"/>
        <end position="30"/>
    </location>
</feature>
<feature type="transmembrane region" description="Helical" evidence="7">
    <location>
        <begin position="100"/>
        <end position="123"/>
    </location>
</feature>
<feature type="transmembrane region" description="Helical" evidence="7">
    <location>
        <begin position="247"/>
        <end position="267"/>
    </location>
</feature>
<evidence type="ECO:0000256" key="1">
    <source>
        <dbReference type="ARBA" id="ARBA00004651"/>
    </source>
</evidence>
<keyword evidence="6 7" id="KW-0472">Membrane</keyword>
<dbReference type="GO" id="GO:0055085">
    <property type="term" value="P:transmembrane transport"/>
    <property type="evidence" value="ECO:0007669"/>
    <property type="project" value="InterPro"/>
</dbReference>
<feature type="transmembrane region" description="Helical" evidence="7">
    <location>
        <begin position="188"/>
        <end position="207"/>
    </location>
</feature>
<dbReference type="InterPro" id="IPR000515">
    <property type="entry name" value="MetI-like"/>
</dbReference>
<evidence type="ECO:0000259" key="8">
    <source>
        <dbReference type="PROSITE" id="PS50928"/>
    </source>
</evidence>
<sequence length="321" mass="35989">MKKLILKRVLQIIPLLIGMSFVSFIIIQSSPGDYFAQMKMNPEISPSTIEQMRTSFGLDKPIMIQYLMWLKNMCKLDFGISFAYHIPVKTLIKFRIKNTLCLAVFSIFLSWLIAIPIAVIAGYKEGSWFDKFFSLLAYISISLPSFFVALLFVYFISKTAVLPLGGTRSIFDINAGSFEIFKDYLKHLLVPGIVLCFVNIGGLFRLMKNNFVEIFNTPYILAAWARGVPARSIIFKHTLRNALNPMFTILGMEIGSILNGAALTEIICGWPGMGSLILEAVLSHDLYLVMGSLIISGFLLIVGNLIGDILLAFFDPRIRIS</sequence>
<dbReference type="InterPro" id="IPR035906">
    <property type="entry name" value="MetI-like_sf"/>
</dbReference>
<comment type="caution">
    <text evidence="9">The sequence shown here is derived from an EMBL/GenBank/DDBJ whole genome shotgun (WGS) entry which is preliminary data.</text>
</comment>
<evidence type="ECO:0000256" key="5">
    <source>
        <dbReference type="ARBA" id="ARBA00022989"/>
    </source>
</evidence>
<proteinExistence type="inferred from homology"/>
<organism evidence="9">
    <name type="scientific">candidate division TA06 bacterium ADurb.Bin131</name>
    <dbReference type="NCBI Taxonomy" id="1852827"/>
    <lineage>
        <taxon>Bacteria</taxon>
        <taxon>Bacteria division TA06</taxon>
    </lineage>
</organism>
<dbReference type="InterPro" id="IPR045621">
    <property type="entry name" value="BPD_transp_1_N"/>
</dbReference>
<reference evidence="9" key="1">
    <citation type="submission" date="2017-02" db="EMBL/GenBank/DDBJ databases">
        <title>Delving into the versatile metabolic prowess of the omnipresent phylum Bacteroidetes.</title>
        <authorList>
            <person name="Nobu M.K."/>
            <person name="Mei R."/>
            <person name="Narihiro T."/>
            <person name="Kuroda K."/>
            <person name="Liu W.-T."/>
        </authorList>
    </citation>
    <scope>NUCLEOTIDE SEQUENCE</scope>
    <source>
        <strain evidence="9">ADurb.Bin131</strain>
    </source>
</reference>
<dbReference type="PANTHER" id="PTHR30465:SF0">
    <property type="entry name" value="OLIGOPEPTIDE TRANSPORT SYSTEM PERMEASE PROTEIN APPB"/>
    <property type="match status" value="1"/>
</dbReference>
<evidence type="ECO:0000256" key="2">
    <source>
        <dbReference type="ARBA" id="ARBA00022448"/>
    </source>
</evidence>
<dbReference type="GO" id="GO:0005886">
    <property type="term" value="C:plasma membrane"/>
    <property type="evidence" value="ECO:0007669"/>
    <property type="project" value="UniProtKB-SubCell"/>
</dbReference>
<protein>
    <submittedName>
        <fullName evidence="9">Dipeptide transport system permease protein DppB</fullName>
    </submittedName>
</protein>
<keyword evidence="4 7" id="KW-0812">Transmembrane</keyword>
<keyword evidence="5 7" id="KW-1133">Transmembrane helix</keyword>
<gene>
    <name evidence="9" type="primary">dppB</name>
    <name evidence="9" type="ORF">BWX89_00417</name>
</gene>
<dbReference type="Proteomes" id="UP000485562">
    <property type="component" value="Unassembled WGS sequence"/>
</dbReference>
<dbReference type="PROSITE" id="PS50928">
    <property type="entry name" value="ABC_TM1"/>
    <property type="match status" value="1"/>
</dbReference>
<dbReference type="Pfam" id="PF19300">
    <property type="entry name" value="BPD_transp_1_N"/>
    <property type="match status" value="1"/>
</dbReference>
<evidence type="ECO:0000256" key="7">
    <source>
        <dbReference type="RuleBase" id="RU363032"/>
    </source>
</evidence>
<feature type="transmembrane region" description="Helical" evidence="7">
    <location>
        <begin position="287"/>
        <end position="314"/>
    </location>
</feature>
<dbReference type="CDD" id="cd06261">
    <property type="entry name" value="TM_PBP2"/>
    <property type="match status" value="1"/>
</dbReference>
<feature type="domain" description="ABC transmembrane type-1" evidence="8">
    <location>
        <begin position="96"/>
        <end position="311"/>
    </location>
</feature>
<evidence type="ECO:0000256" key="3">
    <source>
        <dbReference type="ARBA" id="ARBA00022475"/>
    </source>
</evidence>
<comment type="similarity">
    <text evidence="7">Belongs to the binding-protein-dependent transport system permease family.</text>
</comment>
<dbReference type="AlphaFoldDB" id="A0A1V6CCY0"/>
<dbReference type="Gene3D" id="1.10.3720.10">
    <property type="entry name" value="MetI-like"/>
    <property type="match status" value="1"/>
</dbReference>
<name>A0A1V6CCY0_UNCT6</name>
<evidence type="ECO:0000313" key="9">
    <source>
        <dbReference type="EMBL" id="OQB74654.1"/>
    </source>
</evidence>
<comment type="subcellular location">
    <subcellularLocation>
        <location evidence="1 7">Cell membrane</location>
        <topology evidence="1 7">Multi-pass membrane protein</topology>
    </subcellularLocation>
</comment>
<keyword evidence="3" id="KW-1003">Cell membrane</keyword>
<dbReference type="PANTHER" id="PTHR30465">
    <property type="entry name" value="INNER MEMBRANE ABC TRANSPORTER"/>
    <property type="match status" value="1"/>
</dbReference>
<dbReference type="SUPFAM" id="SSF161098">
    <property type="entry name" value="MetI-like"/>
    <property type="match status" value="1"/>
</dbReference>